<evidence type="ECO:0000256" key="1">
    <source>
        <dbReference type="ARBA" id="ARBA00004651"/>
    </source>
</evidence>
<evidence type="ECO:0000313" key="9">
    <source>
        <dbReference type="EMBL" id="OFV70397.1"/>
    </source>
</evidence>
<feature type="transmembrane region" description="Helical" evidence="7">
    <location>
        <begin position="68"/>
        <end position="90"/>
    </location>
</feature>
<reference evidence="9 10" key="1">
    <citation type="submission" date="2015-09" db="EMBL/GenBank/DDBJ databases">
        <title>Genome sequence of Acetobacterium wieringae DSM 1911.</title>
        <authorList>
            <person name="Poehlein A."/>
            <person name="Bengelsdorf F.R."/>
            <person name="Schiel-Bengelsdorf B."/>
            <person name="Duerre P."/>
            <person name="Daniel R."/>
        </authorList>
    </citation>
    <scope>NUCLEOTIDE SEQUENCE [LARGE SCALE GENOMIC DNA]</scope>
    <source>
        <strain evidence="9 10">DSM 1911</strain>
    </source>
</reference>
<comment type="similarity">
    <text evidence="2">Belongs to the EamA transporter family.</text>
</comment>
<dbReference type="AlphaFoldDB" id="A0A1F2PGC3"/>
<feature type="transmembrane region" description="Helical" evidence="7">
    <location>
        <begin position="274"/>
        <end position="291"/>
    </location>
</feature>
<organism evidence="9 10">
    <name type="scientific">Acetobacterium wieringae</name>
    <dbReference type="NCBI Taxonomy" id="52694"/>
    <lineage>
        <taxon>Bacteria</taxon>
        <taxon>Bacillati</taxon>
        <taxon>Bacillota</taxon>
        <taxon>Clostridia</taxon>
        <taxon>Eubacteriales</taxon>
        <taxon>Eubacteriaceae</taxon>
        <taxon>Acetobacterium</taxon>
    </lineage>
</organism>
<evidence type="ECO:0000256" key="3">
    <source>
        <dbReference type="ARBA" id="ARBA00022475"/>
    </source>
</evidence>
<feature type="transmembrane region" description="Helical" evidence="7">
    <location>
        <begin position="184"/>
        <end position="203"/>
    </location>
</feature>
<dbReference type="STRING" id="52694.ACWI_21780"/>
<evidence type="ECO:0000256" key="5">
    <source>
        <dbReference type="ARBA" id="ARBA00022989"/>
    </source>
</evidence>
<proteinExistence type="inferred from homology"/>
<keyword evidence="5 7" id="KW-1133">Transmembrane helix</keyword>
<evidence type="ECO:0000256" key="4">
    <source>
        <dbReference type="ARBA" id="ARBA00022692"/>
    </source>
</evidence>
<keyword evidence="6 7" id="KW-0472">Membrane</keyword>
<feature type="transmembrane region" description="Helical" evidence="7">
    <location>
        <begin position="249"/>
        <end position="268"/>
    </location>
</feature>
<feature type="transmembrane region" description="Helical" evidence="7">
    <location>
        <begin position="7"/>
        <end position="28"/>
    </location>
</feature>
<feature type="transmembrane region" description="Helical" evidence="7">
    <location>
        <begin position="126"/>
        <end position="146"/>
    </location>
</feature>
<evidence type="ECO:0000256" key="7">
    <source>
        <dbReference type="SAM" id="Phobius"/>
    </source>
</evidence>
<evidence type="ECO:0000313" key="10">
    <source>
        <dbReference type="Proteomes" id="UP000176244"/>
    </source>
</evidence>
<dbReference type="PANTHER" id="PTHR32322">
    <property type="entry name" value="INNER MEMBRANE TRANSPORTER"/>
    <property type="match status" value="1"/>
</dbReference>
<feature type="transmembrane region" description="Helical" evidence="7">
    <location>
        <begin position="152"/>
        <end position="172"/>
    </location>
</feature>
<keyword evidence="3" id="KW-1003">Cell membrane</keyword>
<comment type="subcellular location">
    <subcellularLocation>
        <location evidence="1">Cell membrane</location>
        <topology evidence="1">Multi-pass membrane protein</topology>
    </subcellularLocation>
</comment>
<dbReference type="SUPFAM" id="SSF103481">
    <property type="entry name" value="Multidrug resistance efflux transporter EmrE"/>
    <property type="match status" value="2"/>
</dbReference>
<evidence type="ECO:0000256" key="6">
    <source>
        <dbReference type="ARBA" id="ARBA00023136"/>
    </source>
</evidence>
<sequence length="317" mass="34037">MGEKLRAYVDLTVAMAIAGSAVVVSKMMVARVPVFFATELGIAIGLVFLLLVTFVIKKEHHRLDKKSVVVLLGQALAGIVFYRVFIFWGLQLTSAANSGLISSSGPAIVVILAFFILKEKISKKNAIGLAFVIVGLLCINLFTYFAEGTLDSSVLGNFLILIAVIGEGLFSVLSKIKCIPMSSVYRTTLVAGMAFICLLPLAIHDAWGYPFAKMSLQTILCIGYYGIFVSFISYVLWFRGIAKVAASNAAIFISVVPVSSIILAAILLNEKIQLSHLLGMILIVCGILIATQKSPASASKIPVPELKNITAETIESD</sequence>
<name>A0A1F2PGC3_9FIRM</name>
<feature type="transmembrane region" description="Helical" evidence="7">
    <location>
        <begin position="34"/>
        <end position="56"/>
    </location>
</feature>
<feature type="transmembrane region" description="Helical" evidence="7">
    <location>
        <begin position="96"/>
        <end position="117"/>
    </location>
</feature>
<dbReference type="PANTHER" id="PTHR32322:SF18">
    <property type="entry name" value="S-ADENOSYLMETHIONINE_S-ADENOSYLHOMOCYSTEINE TRANSPORTER"/>
    <property type="match status" value="1"/>
</dbReference>
<dbReference type="RefSeq" id="WP_084633636.1">
    <property type="nucleotide sequence ID" value="NZ_LKEU01000031.1"/>
</dbReference>
<dbReference type="GO" id="GO:0005886">
    <property type="term" value="C:plasma membrane"/>
    <property type="evidence" value="ECO:0007669"/>
    <property type="project" value="UniProtKB-SubCell"/>
</dbReference>
<dbReference type="InterPro" id="IPR000620">
    <property type="entry name" value="EamA_dom"/>
</dbReference>
<dbReference type="OrthoDB" id="9799821at2"/>
<dbReference type="Gene3D" id="1.10.3730.20">
    <property type="match status" value="1"/>
</dbReference>
<gene>
    <name evidence="9" type="primary">arnE_1</name>
    <name evidence="9" type="ORF">ACWI_21780</name>
</gene>
<dbReference type="EMBL" id="LKEU01000031">
    <property type="protein sequence ID" value="OFV70397.1"/>
    <property type="molecule type" value="Genomic_DNA"/>
</dbReference>
<evidence type="ECO:0000259" key="8">
    <source>
        <dbReference type="Pfam" id="PF00892"/>
    </source>
</evidence>
<dbReference type="InterPro" id="IPR050638">
    <property type="entry name" value="AA-Vitamin_Transporters"/>
</dbReference>
<protein>
    <submittedName>
        <fullName evidence="9">4-amino-4-deoxy-L-arabinose-phosphoundecaprenol flippase subunit ArnE</fullName>
    </submittedName>
</protein>
<dbReference type="InterPro" id="IPR037185">
    <property type="entry name" value="EmrE-like"/>
</dbReference>
<keyword evidence="4 7" id="KW-0812">Transmembrane</keyword>
<feature type="transmembrane region" description="Helical" evidence="7">
    <location>
        <begin position="215"/>
        <end position="237"/>
    </location>
</feature>
<feature type="domain" description="EamA" evidence="8">
    <location>
        <begin position="155"/>
        <end position="290"/>
    </location>
</feature>
<accession>A0A1F2PGC3</accession>
<evidence type="ECO:0000256" key="2">
    <source>
        <dbReference type="ARBA" id="ARBA00007362"/>
    </source>
</evidence>
<dbReference type="Proteomes" id="UP000176244">
    <property type="component" value="Unassembled WGS sequence"/>
</dbReference>
<comment type="caution">
    <text evidence="9">The sequence shown here is derived from an EMBL/GenBank/DDBJ whole genome shotgun (WGS) entry which is preliminary data.</text>
</comment>
<feature type="domain" description="EamA" evidence="8">
    <location>
        <begin position="13"/>
        <end position="140"/>
    </location>
</feature>
<dbReference type="Pfam" id="PF00892">
    <property type="entry name" value="EamA"/>
    <property type="match status" value="2"/>
</dbReference>